<protein>
    <submittedName>
        <fullName evidence="3">Uncharacterized protein</fullName>
    </submittedName>
</protein>
<keyword evidence="4" id="KW-1185">Reference proteome</keyword>
<proteinExistence type="predicted"/>
<gene>
    <name evidence="3" type="ORF">HJC23_000332</name>
</gene>
<keyword evidence="1" id="KW-0175">Coiled coil</keyword>
<organism evidence="3 4">
    <name type="scientific">Cyclotella cryptica</name>
    <dbReference type="NCBI Taxonomy" id="29204"/>
    <lineage>
        <taxon>Eukaryota</taxon>
        <taxon>Sar</taxon>
        <taxon>Stramenopiles</taxon>
        <taxon>Ochrophyta</taxon>
        <taxon>Bacillariophyta</taxon>
        <taxon>Coscinodiscophyceae</taxon>
        <taxon>Thalassiosirophycidae</taxon>
        <taxon>Stephanodiscales</taxon>
        <taxon>Stephanodiscaceae</taxon>
        <taxon>Cyclotella</taxon>
    </lineage>
</organism>
<accession>A0ABD3NJ66</accession>
<evidence type="ECO:0000256" key="1">
    <source>
        <dbReference type="SAM" id="Coils"/>
    </source>
</evidence>
<feature type="coiled-coil region" evidence="1">
    <location>
        <begin position="82"/>
        <end position="123"/>
    </location>
</feature>
<name>A0ABD3NJ66_9STRA</name>
<comment type="caution">
    <text evidence="3">The sequence shown here is derived from an EMBL/GenBank/DDBJ whole genome shotgun (WGS) entry which is preliminary data.</text>
</comment>
<feature type="region of interest" description="Disordered" evidence="2">
    <location>
        <begin position="1"/>
        <end position="21"/>
    </location>
</feature>
<reference evidence="3 4" key="1">
    <citation type="journal article" date="2020" name="G3 (Bethesda)">
        <title>Improved Reference Genome for Cyclotella cryptica CCMP332, a Model for Cell Wall Morphogenesis, Salinity Adaptation, and Lipid Production in Diatoms (Bacillariophyta).</title>
        <authorList>
            <person name="Roberts W.R."/>
            <person name="Downey K.M."/>
            <person name="Ruck E.C."/>
            <person name="Traller J.C."/>
            <person name="Alverson A.J."/>
        </authorList>
    </citation>
    <scope>NUCLEOTIDE SEQUENCE [LARGE SCALE GENOMIC DNA]</scope>
    <source>
        <strain evidence="3 4">CCMP332</strain>
    </source>
</reference>
<dbReference type="AlphaFoldDB" id="A0ABD3NJ66"/>
<dbReference type="Proteomes" id="UP001516023">
    <property type="component" value="Unassembled WGS sequence"/>
</dbReference>
<feature type="coiled-coil region" evidence="1">
    <location>
        <begin position="173"/>
        <end position="200"/>
    </location>
</feature>
<dbReference type="EMBL" id="JABMIG020000523">
    <property type="protein sequence ID" value="KAL3775902.1"/>
    <property type="molecule type" value="Genomic_DNA"/>
</dbReference>
<evidence type="ECO:0000313" key="3">
    <source>
        <dbReference type="EMBL" id="KAL3775902.1"/>
    </source>
</evidence>
<evidence type="ECO:0000313" key="4">
    <source>
        <dbReference type="Proteomes" id="UP001516023"/>
    </source>
</evidence>
<sequence>MREEDIEQGATAEGGTSEKQKLKKIASHTPMEILHGCVAGIAVATSITAMVLNPATPVFIAGALSSVIGPYAYYQQTKLTDIIALKETHDAVKREVDRLTAENARLNETVGDLSDTIDRLEDVEQALDVITQTQGQSVAAFADQVKENRNILGQMQKNLRANVLQNLLQVVIRSDQDDNMQIEEDELDDLIQRIQKINGVEVRADRFKAAIMDSGGSLSSVMDIIKNLMADDIPAQDEIFIIKEDGP</sequence>
<evidence type="ECO:0000256" key="2">
    <source>
        <dbReference type="SAM" id="MobiDB-lite"/>
    </source>
</evidence>